<evidence type="ECO:0000313" key="3">
    <source>
        <dbReference type="Proteomes" id="UP000095598"/>
    </source>
</evidence>
<evidence type="ECO:0000313" key="2">
    <source>
        <dbReference type="EMBL" id="CUN20164.1"/>
    </source>
</evidence>
<name>A0A173RDC1_ANAHA</name>
<organism evidence="1 3">
    <name type="scientific">Anaerostipes hadrus</name>
    <dbReference type="NCBI Taxonomy" id="649756"/>
    <lineage>
        <taxon>Bacteria</taxon>
        <taxon>Bacillati</taxon>
        <taxon>Bacillota</taxon>
        <taxon>Clostridia</taxon>
        <taxon>Lachnospirales</taxon>
        <taxon>Lachnospiraceae</taxon>
        <taxon>Anaerostipes</taxon>
    </lineage>
</organism>
<dbReference type="EMBL" id="CYXT01000002">
    <property type="protein sequence ID" value="CUM76004.1"/>
    <property type="molecule type" value="Genomic_DNA"/>
</dbReference>
<gene>
    <name evidence="1" type="ORF">ERS852425_00425</name>
    <name evidence="2" type="ORF">ERS852425_03302</name>
</gene>
<dbReference type="Proteomes" id="UP000095598">
    <property type="component" value="Unassembled WGS sequence"/>
</dbReference>
<accession>A0A173RDC1</accession>
<protein>
    <submittedName>
        <fullName evidence="1">Uncharacterized protein</fullName>
    </submittedName>
</protein>
<reference evidence="1 3" key="1">
    <citation type="submission" date="2015-09" db="EMBL/GenBank/DDBJ databases">
        <authorList>
            <consortium name="Pathogen Informatics"/>
        </authorList>
    </citation>
    <scope>NUCLEOTIDE SEQUENCE [LARGE SCALE GENOMIC DNA]</scope>
    <source>
        <strain evidence="1 3">2789STDY5608868</strain>
    </source>
</reference>
<dbReference type="EMBL" id="CYXT01000047">
    <property type="protein sequence ID" value="CUN20164.1"/>
    <property type="molecule type" value="Genomic_DNA"/>
</dbReference>
<proteinExistence type="predicted"/>
<evidence type="ECO:0000313" key="1">
    <source>
        <dbReference type="EMBL" id="CUM76004.1"/>
    </source>
</evidence>
<dbReference type="RefSeq" id="WP_055257722.1">
    <property type="nucleotide sequence ID" value="NZ_CYXT01000002.1"/>
</dbReference>
<dbReference type="AlphaFoldDB" id="A0A173RDC1"/>
<sequence length="95" mass="11037">MDLNQKDIHCMARIIQSSVFAKGQIFYGCQYCKYWNDGCEEYVNSKAKSGEFHYDVIMKKLQQITGLDMSLNASNLPEKFQRDFTSQSTVELSYK</sequence>